<sequence>MEHRIPNEGARENLPGTKPPTKENTWWDSWF</sequence>
<comment type="caution">
    <text evidence="2">The sequence shown here is derived from an EMBL/GenBank/DDBJ whole genome shotgun (WGS) entry which is preliminary data.</text>
</comment>
<accession>A0A0V1KGU9</accession>
<feature type="region of interest" description="Disordered" evidence="1">
    <location>
        <begin position="1"/>
        <end position="31"/>
    </location>
</feature>
<reference evidence="2 3" key="1">
    <citation type="submission" date="2015-05" db="EMBL/GenBank/DDBJ databases">
        <title>Evolution of Trichinella species and genotypes.</title>
        <authorList>
            <person name="Korhonen P.K."/>
            <person name="Edoardo P."/>
            <person name="Giuseppe L.R."/>
            <person name="Gasser R.B."/>
        </authorList>
    </citation>
    <scope>NUCLEOTIDE SEQUENCE [LARGE SCALE GENOMIC DNA]</scope>
    <source>
        <strain evidence="2">ISS10</strain>
    </source>
</reference>
<organism evidence="2 3">
    <name type="scientific">Trichinella nativa</name>
    <dbReference type="NCBI Taxonomy" id="6335"/>
    <lineage>
        <taxon>Eukaryota</taxon>
        <taxon>Metazoa</taxon>
        <taxon>Ecdysozoa</taxon>
        <taxon>Nematoda</taxon>
        <taxon>Enoplea</taxon>
        <taxon>Dorylaimia</taxon>
        <taxon>Trichinellida</taxon>
        <taxon>Trichinellidae</taxon>
        <taxon>Trichinella</taxon>
    </lineage>
</organism>
<evidence type="ECO:0000313" key="2">
    <source>
        <dbReference type="EMBL" id="KRZ46461.1"/>
    </source>
</evidence>
<proteinExistence type="predicted"/>
<keyword evidence="3" id="KW-1185">Reference proteome</keyword>
<name>A0A0V1KGU9_9BILA</name>
<feature type="compositionally biased region" description="Polar residues" evidence="1">
    <location>
        <begin position="22"/>
        <end position="31"/>
    </location>
</feature>
<gene>
    <name evidence="2" type="ORF">T02_11793</name>
</gene>
<dbReference type="Proteomes" id="UP000054721">
    <property type="component" value="Unassembled WGS sequence"/>
</dbReference>
<evidence type="ECO:0000256" key="1">
    <source>
        <dbReference type="SAM" id="MobiDB-lite"/>
    </source>
</evidence>
<evidence type="ECO:0000313" key="3">
    <source>
        <dbReference type="Proteomes" id="UP000054721"/>
    </source>
</evidence>
<dbReference type="AlphaFoldDB" id="A0A0V1KGU9"/>
<dbReference type="EMBL" id="JYDW01003297">
    <property type="protein sequence ID" value="KRZ46461.1"/>
    <property type="molecule type" value="Genomic_DNA"/>
</dbReference>
<protein>
    <submittedName>
        <fullName evidence="2">Uncharacterized protein</fullName>
    </submittedName>
</protein>
<feature type="compositionally biased region" description="Basic and acidic residues" evidence="1">
    <location>
        <begin position="1"/>
        <end position="11"/>
    </location>
</feature>